<dbReference type="PANTHER" id="PTHR43236">
    <property type="entry name" value="ANTITOXIN HIGA1"/>
    <property type="match status" value="1"/>
</dbReference>
<gene>
    <name evidence="2" type="ORF">SAMN04487996_118190</name>
</gene>
<name>A0A1G7U8B8_9BACT</name>
<dbReference type="InterPro" id="IPR010359">
    <property type="entry name" value="IrrE_HExxH"/>
</dbReference>
<protein>
    <submittedName>
        <fullName evidence="2">Zn-dependent peptidase ImmA, M78 family</fullName>
    </submittedName>
</protein>
<evidence type="ECO:0000313" key="3">
    <source>
        <dbReference type="Proteomes" id="UP000198748"/>
    </source>
</evidence>
<dbReference type="InterPro" id="IPR052345">
    <property type="entry name" value="Rad_response_metalloprotease"/>
</dbReference>
<feature type="domain" description="IrrE N-terminal-like" evidence="1">
    <location>
        <begin position="61"/>
        <end position="168"/>
    </location>
</feature>
<reference evidence="3" key="1">
    <citation type="submission" date="2016-10" db="EMBL/GenBank/DDBJ databases">
        <authorList>
            <person name="Varghese N."/>
            <person name="Submissions S."/>
        </authorList>
    </citation>
    <scope>NUCLEOTIDE SEQUENCE [LARGE SCALE GENOMIC DNA]</scope>
    <source>
        <strain evidence="3">DSM 25329</strain>
    </source>
</reference>
<dbReference type="Pfam" id="PF06114">
    <property type="entry name" value="Peptidase_M78"/>
    <property type="match status" value="1"/>
</dbReference>
<dbReference type="Proteomes" id="UP000198748">
    <property type="component" value="Unassembled WGS sequence"/>
</dbReference>
<organism evidence="2 3">
    <name type="scientific">Dyadobacter soli</name>
    <dbReference type="NCBI Taxonomy" id="659014"/>
    <lineage>
        <taxon>Bacteria</taxon>
        <taxon>Pseudomonadati</taxon>
        <taxon>Bacteroidota</taxon>
        <taxon>Cytophagia</taxon>
        <taxon>Cytophagales</taxon>
        <taxon>Spirosomataceae</taxon>
        <taxon>Dyadobacter</taxon>
    </lineage>
</organism>
<dbReference type="Gene3D" id="1.10.10.2910">
    <property type="match status" value="1"/>
</dbReference>
<dbReference type="OrthoDB" id="9794834at2"/>
<dbReference type="RefSeq" id="WP_090156182.1">
    <property type="nucleotide sequence ID" value="NZ_FNAN01000018.1"/>
</dbReference>
<evidence type="ECO:0000259" key="1">
    <source>
        <dbReference type="Pfam" id="PF06114"/>
    </source>
</evidence>
<dbReference type="EMBL" id="FNAN01000018">
    <property type="protein sequence ID" value="SDG43664.1"/>
    <property type="molecule type" value="Genomic_DNA"/>
</dbReference>
<accession>A0A1G7U8B8</accession>
<dbReference type="PANTHER" id="PTHR43236:SF2">
    <property type="entry name" value="BLL0069 PROTEIN"/>
    <property type="match status" value="1"/>
</dbReference>
<dbReference type="STRING" id="659014.SAMN04487996_118190"/>
<dbReference type="AlphaFoldDB" id="A0A1G7U8B8"/>
<sequence>MKARKENKLVLEDKARSLRQSWGYSSSEPIPLRALLLQIGVVALFRPMSEGFSGMCLRVVEADETYRFMLINANMSVGHQHFTVCHELYHLYVQQFFQSRICRVGTFDKGDPEEYNADNFAAYFLMPREAIYANIPHGEMESKNISLATICKIENIFECSRAFLLIRLRDLGLISVDEAQDFQKFVKSSAFRLGFGPYIYEKSAAEAAVGEYAPLANNLLDKGIISEHHFYSLMQDLGFSVTDVDLHESEDR</sequence>
<evidence type="ECO:0000313" key="2">
    <source>
        <dbReference type="EMBL" id="SDG43664.1"/>
    </source>
</evidence>
<proteinExistence type="predicted"/>
<keyword evidence="3" id="KW-1185">Reference proteome</keyword>